<evidence type="ECO:0000256" key="7">
    <source>
        <dbReference type="ARBA" id="ARBA00023004"/>
    </source>
</evidence>
<keyword evidence="2" id="KW-0813">Transport</keyword>
<comment type="subcellular location">
    <subcellularLocation>
        <location evidence="1">Cell membrane</location>
        <topology evidence="1">Peripheral membrane protein</topology>
    </subcellularLocation>
</comment>
<dbReference type="PANTHER" id="PTHR42771">
    <property type="entry name" value="IRON(3+)-HYDROXAMATE IMPORT ATP-BINDING PROTEIN FHUC"/>
    <property type="match status" value="1"/>
</dbReference>
<dbReference type="EC" id="3.6.3.34" evidence="12"/>
<dbReference type="SMART" id="SM00382">
    <property type="entry name" value="AAA"/>
    <property type="match status" value="1"/>
</dbReference>
<feature type="compositionally biased region" description="Pro residues" evidence="10">
    <location>
        <begin position="1"/>
        <end position="11"/>
    </location>
</feature>
<evidence type="ECO:0000256" key="8">
    <source>
        <dbReference type="ARBA" id="ARBA00023065"/>
    </source>
</evidence>
<evidence type="ECO:0000256" key="6">
    <source>
        <dbReference type="ARBA" id="ARBA00022840"/>
    </source>
</evidence>
<evidence type="ECO:0000259" key="11">
    <source>
        <dbReference type="PROSITE" id="PS50893"/>
    </source>
</evidence>
<evidence type="ECO:0000256" key="10">
    <source>
        <dbReference type="SAM" id="MobiDB-lite"/>
    </source>
</evidence>
<keyword evidence="5" id="KW-0547">Nucleotide-binding</keyword>
<keyword evidence="6 12" id="KW-0067">ATP-binding</keyword>
<keyword evidence="12" id="KW-0378">Hydrolase</keyword>
<keyword evidence="4" id="KW-0410">Iron transport</keyword>
<evidence type="ECO:0000313" key="13">
    <source>
        <dbReference type="Proteomes" id="UP000056109"/>
    </source>
</evidence>
<protein>
    <submittedName>
        <fullName evidence="12">Iron complex transport system ATP-binding protein</fullName>
        <ecNumber evidence="12">3.6.3.34</ecNumber>
    </submittedName>
</protein>
<dbReference type="SUPFAM" id="SSF52540">
    <property type="entry name" value="P-loop containing nucleoside triphosphate hydrolases"/>
    <property type="match status" value="1"/>
</dbReference>
<dbReference type="Pfam" id="PF00005">
    <property type="entry name" value="ABC_tran"/>
    <property type="match status" value="1"/>
</dbReference>
<dbReference type="PANTHER" id="PTHR42771:SF7">
    <property type="entry name" value="ABC-TYPE COBALAMIN_FE3+-SIDEROPHORES TRANSPORT SYSTEM, ATPASE COMPONENT"/>
    <property type="match status" value="1"/>
</dbReference>
<name>A0A0U5ERL2_9PROT</name>
<dbReference type="GO" id="GO:0006826">
    <property type="term" value="P:iron ion transport"/>
    <property type="evidence" value="ECO:0007669"/>
    <property type="project" value="UniProtKB-KW"/>
</dbReference>
<reference evidence="13" key="1">
    <citation type="submission" date="2014-09" db="EMBL/GenBank/DDBJ databases">
        <authorList>
            <person name="Illeghems K.G."/>
        </authorList>
    </citation>
    <scope>NUCLEOTIDE SEQUENCE [LARGE SCALE GENOMIC DNA]</scope>
    <source>
        <strain evidence="13">108B</strain>
    </source>
</reference>
<keyword evidence="8" id="KW-0406">Ion transport</keyword>
<keyword evidence="9" id="KW-0472">Membrane</keyword>
<organism evidence="12 13">
    <name type="scientific">Acetobacter senegalensis</name>
    <dbReference type="NCBI Taxonomy" id="446692"/>
    <lineage>
        <taxon>Bacteria</taxon>
        <taxon>Pseudomonadati</taxon>
        <taxon>Pseudomonadota</taxon>
        <taxon>Alphaproteobacteria</taxon>
        <taxon>Acetobacterales</taxon>
        <taxon>Acetobacteraceae</taxon>
        <taxon>Acetobacter</taxon>
    </lineage>
</organism>
<dbReference type="PROSITE" id="PS50893">
    <property type="entry name" value="ABC_TRANSPORTER_2"/>
    <property type="match status" value="1"/>
</dbReference>
<dbReference type="GO" id="GO:0016887">
    <property type="term" value="F:ATP hydrolysis activity"/>
    <property type="evidence" value="ECO:0007669"/>
    <property type="project" value="InterPro"/>
</dbReference>
<dbReference type="InterPro" id="IPR003439">
    <property type="entry name" value="ABC_transporter-like_ATP-bd"/>
</dbReference>
<dbReference type="Proteomes" id="UP000056109">
    <property type="component" value="Chromosome I"/>
</dbReference>
<dbReference type="CDD" id="cd03214">
    <property type="entry name" value="ABC_Iron-Siderophores_B12_Hemin"/>
    <property type="match status" value="1"/>
</dbReference>
<keyword evidence="13" id="KW-1185">Reference proteome</keyword>
<accession>A0A0U5ERL2</accession>
<dbReference type="InterPro" id="IPR003593">
    <property type="entry name" value="AAA+_ATPase"/>
</dbReference>
<dbReference type="GO" id="GO:0005886">
    <property type="term" value="C:plasma membrane"/>
    <property type="evidence" value="ECO:0007669"/>
    <property type="project" value="UniProtKB-SubCell"/>
</dbReference>
<dbReference type="InterPro" id="IPR027417">
    <property type="entry name" value="P-loop_NTPase"/>
</dbReference>
<dbReference type="InterPro" id="IPR051535">
    <property type="entry name" value="Siderophore_ABC-ATPase"/>
</dbReference>
<keyword evidence="3" id="KW-1003">Cell membrane</keyword>
<dbReference type="AlphaFoldDB" id="A0A0U5ERL2"/>
<dbReference type="Gene3D" id="3.40.50.300">
    <property type="entry name" value="P-loop containing nucleotide triphosphate hydrolases"/>
    <property type="match status" value="1"/>
</dbReference>
<dbReference type="PATRIC" id="fig|446692.3.peg.1038"/>
<evidence type="ECO:0000313" key="12">
    <source>
        <dbReference type="EMBL" id="CEF40428.1"/>
    </source>
</evidence>
<sequence length="346" mass="36112">MRPSPEHPPAPRQSSSRSPETEAGAGENCQAALSAPAASTSAKAQPGTAHSASASPNTGNAATANVGMACPNTEGPEAGAPETGASDRNGLEARNVTVRFGRRTVLHDVTAGPFTRGTIHALLGPNGSGKSTLLRAMAGLLPSSACVTLNGEDLSAMSLTARTRKCLYLPQDLPAPVHLPVLEALMAASHTGGGFQAPQQDDAVRDALDRLTQFGIAPLALRPLDELSGGQRQLVGLTQAFSRTPEAVLLDEPLSALDLHHQFAVMTVLRRETTARQLVTVIVLHDLNIALNLTDTVTVLHEGRIMASGPPADVLTPALLRETYRIRARIEHGADGRSFVSVDGIA</sequence>
<feature type="compositionally biased region" description="Polar residues" evidence="10">
    <location>
        <begin position="48"/>
        <end position="63"/>
    </location>
</feature>
<keyword evidence="7" id="KW-0408">Iron</keyword>
<dbReference type="KEGG" id="asz:ASN_1042"/>
<feature type="domain" description="ABC transporter" evidence="11">
    <location>
        <begin position="91"/>
        <end position="327"/>
    </location>
</feature>
<evidence type="ECO:0000256" key="9">
    <source>
        <dbReference type="ARBA" id="ARBA00023136"/>
    </source>
</evidence>
<dbReference type="GO" id="GO:0005524">
    <property type="term" value="F:ATP binding"/>
    <property type="evidence" value="ECO:0007669"/>
    <property type="project" value="UniProtKB-KW"/>
</dbReference>
<proteinExistence type="predicted"/>
<feature type="compositionally biased region" description="Low complexity" evidence="10">
    <location>
        <begin position="31"/>
        <end position="44"/>
    </location>
</feature>
<dbReference type="EMBL" id="LN606600">
    <property type="protein sequence ID" value="CEF40428.1"/>
    <property type="molecule type" value="Genomic_DNA"/>
</dbReference>
<evidence type="ECO:0000256" key="3">
    <source>
        <dbReference type="ARBA" id="ARBA00022475"/>
    </source>
</evidence>
<gene>
    <name evidence="12" type="primary">fecE</name>
    <name evidence="12" type="ORF">ASN_1042</name>
</gene>
<evidence type="ECO:0000256" key="2">
    <source>
        <dbReference type="ARBA" id="ARBA00022448"/>
    </source>
</evidence>
<evidence type="ECO:0000256" key="5">
    <source>
        <dbReference type="ARBA" id="ARBA00022741"/>
    </source>
</evidence>
<evidence type="ECO:0000256" key="1">
    <source>
        <dbReference type="ARBA" id="ARBA00004202"/>
    </source>
</evidence>
<feature type="region of interest" description="Disordered" evidence="10">
    <location>
        <begin position="1"/>
        <end position="89"/>
    </location>
</feature>
<evidence type="ECO:0000256" key="4">
    <source>
        <dbReference type="ARBA" id="ARBA00022496"/>
    </source>
</evidence>